<evidence type="ECO:0000313" key="3">
    <source>
        <dbReference type="Proteomes" id="UP000502421"/>
    </source>
</evidence>
<gene>
    <name evidence="2" type="ORF">HF324_27555</name>
    <name evidence="1" type="ORF">HF329_27695</name>
</gene>
<reference evidence="3" key="1">
    <citation type="submission" date="2020-04" db="EMBL/GenBank/DDBJ databases">
        <authorList>
            <person name="Kittiwongwattana C."/>
        </authorList>
    </citation>
    <scope>NUCLEOTIDE SEQUENCE [LARGE SCALE GENOMIC DNA]</scope>
    <source>
        <strain evidence="3">1310</strain>
    </source>
</reference>
<evidence type="ECO:0000313" key="1">
    <source>
        <dbReference type="EMBL" id="QJB34882.1"/>
    </source>
</evidence>
<dbReference type="Proteomes" id="UP000503144">
    <property type="component" value="Chromosome"/>
</dbReference>
<accession>A0AAE6ZLD6</accession>
<sequence>MNIEIKNIKYSPTLSDDSNAFTANLYVNGKKVCMVSNNGSGSGLDYGIVDPKLKPLLKEAVQWCKQLPPVPVPNLHPEDAPSQVEMDLELYIDRLLRAHLQRQENSKMERKMADTFLYGIPNERYGTIKFKYSFQYMMDLPDGRERITGMLRKYVLPEIAKGYQLLNTNIPEDMILAAGLKKGEYVKPKEELVIKPSKNRKKGPRL</sequence>
<evidence type="ECO:0000313" key="2">
    <source>
        <dbReference type="EMBL" id="QJB41393.1"/>
    </source>
</evidence>
<dbReference type="KEGG" id="coy:HF329_27695"/>
<evidence type="ECO:0000313" key="4">
    <source>
        <dbReference type="Proteomes" id="UP000503144"/>
    </source>
</evidence>
<dbReference type="RefSeq" id="WP_168809386.1">
    <property type="nucleotide sequence ID" value="NZ_CP051204.2"/>
</dbReference>
<name>A0AAE6ZLD6_9BACT</name>
<reference evidence="1 4" key="2">
    <citation type="submission" date="2020-09" db="EMBL/GenBank/DDBJ databases">
        <authorList>
            <person name="Kittiwongwattana C."/>
        </authorList>
    </citation>
    <scope>NUCLEOTIDE SEQUENCE</scope>
    <source>
        <strain evidence="2 4">1303</strain>
        <strain evidence="1">1310</strain>
    </source>
</reference>
<dbReference type="Proteomes" id="UP000502421">
    <property type="component" value="Chromosome"/>
</dbReference>
<organism evidence="1 3">
    <name type="scientific">Chitinophaga oryzae</name>
    <dbReference type="NCBI Taxonomy" id="2725414"/>
    <lineage>
        <taxon>Bacteria</taxon>
        <taxon>Pseudomonadati</taxon>
        <taxon>Bacteroidota</taxon>
        <taxon>Chitinophagia</taxon>
        <taxon>Chitinophagales</taxon>
        <taxon>Chitinophagaceae</taxon>
        <taxon>Chitinophaga</taxon>
    </lineage>
</organism>
<dbReference type="AlphaFoldDB" id="A0AAE6ZLD6"/>
<keyword evidence="4" id="KW-1185">Reference proteome</keyword>
<dbReference type="EMBL" id="CP051205">
    <property type="protein sequence ID" value="QJB34882.1"/>
    <property type="molecule type" value="Genomic_DNA"/>
</dbReference>
<protein>
    <submittedName>
        <fullName evidence="1">Uncharacterized protein</fullName>
    </submittedName>
</protein>
<proteinExistence type="predicted"/>
<dbReference type="EMBL" id="CP051204">
    <property type="protein sequence ID" value="QJB41393.1"/>
    <property type="molecule type" value="Genomic_DNA"/>
</dbReference>